<proteinExistence type="predicted"/>
<dbReference type="EMBL" id="BRXU01000081">
    <property type="protein sequence ID" value="GLC63036.1"/>
    <property type="molecule type" value="Genomic_DNA"/>
</dbReference>
<gene>
    <name evidence="2" type="primary">PLESTB004190</name>
    <name evidence="2" type="ORF">PLESTB_001974000</name>
</gene>
<accession>A0A9W6C6J1</accession>
<dbReference type="AlphaFoldDB" id="A0A9W6C6J1"/>
<feature type="compositionally biased region" description="Acidic residues" evidence="1">
    <location>
        <begin position="191"/>
        <end position="209"/>
    </location>
</feature>
<keyword evidence="3" id="KW-1185">Reference proteome</keyword>
<reference evidence="2 3" key="1">
    <citation type="journal article" date="2023" name="Commun. Biol.">
        <title>Reorganization of the ancestral sex-determining regions during the evolution of trioecy in Pleodorina starrii.</title>
        <authorList>
            <person name="Takahashi K."/>
            <person name="Suzuki S."/>
            <person name="Kawai-Toyooka H."/>
            <person name="Yamamoto K."/>
            <person name="Hamaji T."/>
            <person name="Ootsuki R."/>
            <person name="Yamaguchi H."/>
            <person name="Kawachi M."/>
            <person name="Higashiyama T."/>
            <person name="Nozaki H."/>
        </authorList>
    </citation>
    <scope>NUCLEOTIDE SEQUENCE [LARGE SCALE GENOMIC DNA]</scope>
    <source>
        <strain evidence="2 3">NIES-4479</strain>
    </source>
</reference>
<evidence type="ECO:0000256" key="1">
    <source>
        <dbReference type="SAM" id="MobiDB-lite"/>
    </source>
</evidence>
<evidence type="ECO:0000313" key="3">
    <source>
        <dbReference type="Proteomes" id="UP001165080"/>
    </source>
</evidence>
<feature type="region of interest" description="Disordered" evidence="1">
    <location>
        <begin position="187"/>
        <end position="209"/>
    </location>
</feature>
<protein>
    <submittedName>
        <fullName evidence="2">Uncharacterized protein</fullName>
    </submittedName>
</protein>
<name>A0A9W6C6J1_9CHLO</name>
<organism evidence="2 3">
    <name type="scientific">Pleodorina starrii</name>
    <dbReference type="NCBI Taxonomy" id="330485"/>
    <lineage>
        <taxon>Eukaryota</taxon>
        <taxon>Viridiplantae</taxon>
        <taxon>Chlorophyta</taxon>
        <taxon>core chlorophytes</taxon>
        <taxon>Chlorophyceae</taxon>
        <taxon>CS clade</taxon>
        <taxon>Chlamydomonadales</taxon>
        <taxon>Volvocaceae</taxon>
        <taxon>Pleodorina</taxon>
    </lineage>
</organism>
<evidence type="ECO:0000313" key="2">
    <source>
        <dbReference type="EMBL" id="GLC63036.1"/>
    </source>
</evidence>
<dbReference type="Proteomes" id="UP001165080">
    <property type="component" value="Unassembled WGS sequence"/>
</dbReference>
<sequence>MNSTHPSPDDVISTLGTEFVEAFIKAVEGSEADFEDLREYKPDWAVHYSSRFVANFLHERIWGRIQPALDSHPNAEVTDKMPKREFMIEGRYRVRVKRHDESDAVKGYKTRGANSFWSADLTLPGMEVHPLSMGYRWDSEAEAVVYPLMTLRDGQDKAVWAVELQAEVLESGVTDIRHVALDEPAMPELNVSEELEAEAETDEGEEAGS</sequence>
<comment type="caution">
    <text evidence="2">The sequence shown here is derived from an EMBL/GenBank/DDBJ whole genome shotgun (WGS) entry which is preliminary data.</text>
</comment>